<name>A0A843XU42_COLES</name>
<accession>A0A843XU42</accession>
<reference evidence="1" key="1">
    <citation type="submission" date="2017-07" db="EMBL/GenBank/DDBJ databases">
        <title>Taro Niue Genome Assembly and Annotation.</title>
        <authorList>
            <person name="Atibalentja N."/>
            <person name="Keating K."/>
            <person name="Fields C.J."/>
        </authorList>
    </citation>
    <scope>NUCLEOTIDE SEQUENCE</scope>
    <source>
        <strain evidence="1">Niue_2</strain>
        <tissue evidence="1">Leaf</tissue>
    </source>
</reference>
<organism evidence="1 2">
    <name type="scientific">Colocasia esculenta</name>
    <name type="common">Wild taro</name>
    <name type="synonym">Arum esculentum</name>
    <dbReference type="NCBI Taxonomy" id="4460"/>
    <lineage>
        <taxon>Eukaryota</taxon>
        <taxon>Viridiplantae</taxon>
        <taxon>Streptophyta</taxon>
        <taxon>Embryophyta</taxon>
        <taxon>Tracheophyta</taxon>
        <taxon>Spermatophyta</taxon>
        <taxon>Magnoliopsida</taxon>
        <taxon>Liliopsida</taxon>
        <taxon>Araceae</taxon>
        <taxon>Aroideae</taxon>
        <taxon>Colocasieae</taxon>
        <taxon>Colocasia</taxon>
    </lineage>
</organism>
<gene>
    <name evidence="1" type="ORF">Taro_055854</name>
</gene>
<proteinExistence type="predicted"/>
<evidence type="ECO:0000313" key="1">
    <source>
        <dbReference type="EMBL" id="MQM22796.1"/>
    </source>
</evidence>
<dbReference type="Proteomes" id="UP000652761">
    <property type="component" value="Unassembled WGS sequence"/>
</dbReference>
<comment type="caution">
    <text evidence="1">The sequence shown here is derived from an EMBL/GenBank/DDBJ whole genome shotgun (WGS) entry which is preliminary data.</text>
</comment>
<dbReference type="EMBL" id="NMUH01013995">
    <property type="protein sequence ID" value="MQM22796.1"/>
    <property type="molecule type" value="Genomic_DNA"/>
</dbReference>
<sequence length="76" mass="8629">MPPEHVCKIIRKTKEPRHCSYVDGVERKVGVGTVATRLQKCGKTKQFDPCVRCAFCRFLTFSDINTAAHKPKVNDH</sequence>
<protein>
    <submittedName>
        <fullName evidence="1">Uncharacterized protein</fullName>
    </submittedName>
</protein>
<dbReference type="AlphaFoldDB" id="A0A843XU42"/>
<evidence type="ECO:0000313" key="2">
    <source>
        <dbReference type="Proteomes" id="UP000652761"/>
    </source>
</evidence>
<keyword evidence="2" id="KW-1185">Reference proteome</keyword>